<evidence type="ECO:0000256" key="3">
    <source>
        <dbReference type="ARBA" id="ARBA00023167"/>
    </source>
</evidence>
<gene>
    <name evidence="4" type="ORF">D0Z07_5149</name>
</gene>
<proteinExistence type="predicted"/>
<dbReference type="GO" id="GO:0043874">
    <property type="term" value="F:acireductone synthase activity"/>
    <property type="evidence" value="ECO:0007669"/>
    <property type="project" value="InterPro"/>
</dbReference>
<dbReference type="PANTHER" id="PTHR20371">
    <property type="entry name" value="ENOLASE-PHOSPHATASE E1"/>
    <property type="match status" value="1"/>
</dbReference>
<dbReference type="Gene3D" id="1.10.720.60">
    <property type="match status" value="1"/>
</dbReference>
<dbReference type="PANTHER" id="PTHR20371:SF1">
    <property type="entry name" value="ENOLASE-PHOSPHATASE E1"/>
    <property type="match status" value="1"/>
</dbReference>
<protein>
    <submittedName>
        <fullName evidence="4">2,3-diketo-5-methylthio-1-phosphopentane phosphatase</fullName>
    </submittedName>
</protein>
<dbReference type="OrthoDB" id="272500at2759"/>
<dbReference type="AlphaFoldDB" id="A0A9P6VIV1"/>
<sequence length="236" mass="26173">MLDPETTPLSRHSRYTIPLPLVPNKANFPYALSVLPETLATQWDSPSFRPYRDAFPASHRTSPSAFSSHVHDLMAQDVKIPYLKALQGHLWQHGYATGALRCPLFPDVHPSLLRWHAAGIPILIYSSGSVPAQKLLFQYTDSSPGADLRPLISAYFDTVNAGPKTARESYELIARTRGEPVDGWLFLSDNLREVDAAREAGMQSYVVVREGNAELSEEEKRGHTLVSSFEGLMVGV</sequence>
<keyword evidence="5" id="KW-1185">Reference proteome</keyword>
<dbReference type="NCBIfam" id="TIGR01691">
    <property type="entry name" value="enolase-ppase"/>
    <property type="match status" value="1"/>
</dbReference>
<comment type="caution">
    <text evidence="4">The sequence shown here is derived from an EMBL/GenBank/DDBJ whole genome shotgun (WGS) entry which is preliminary data.</text>
</comment>
<dbReference type="InterPro" id="IPR023214">
    <property type="entry name" value="HAD_sf"/>
</dbReference>
<dbReference type="GO" id="GO:0019509">
    <property type="term" value="P:L-methionine salvage from methylthioadenosine"/>
    <property type="evidence" value="ECO:0007669"/>
    <property type="project" value="InterPro"/>
</dbReference>
<dbReference type="Gene3D" id="3.40.50.1000">
    <property type="entry name" value="HAD superfamily/HAD-like"/>
    <property type="match status" value="1"/>
</dbReference>
<dbReference type="InterPro" id="IPR023943">
    <property type="entry name" value="Enolase-ppase_E1"/>
</dbReference>
<evidence type="ECO:0000256" key="1">
    <source>
        <dbReference type="ARBA" id="ARBA00022605"/>
    </source>
</evidence>
<evidence type="ECO:0000256" key="2">
    <source>
        <dbReference type="ARBA" id="ARBA00022801"/>
    </source>
</evidence>
<evidence type="ECO:0000313" key="4">
    <source>
        <dbReference type="EMBL" id="KAG0648579.1"/>
    </source>
</evidence>
<dbReference type="GO" id="GO:0000287">
    <property type="term" value="F:magnesium ion binding"/>
    <property type="evidence" value="ECO:0007669"/>
    <property type="project" value="InterPro"/>
</dbReference>
<dbReference type="SUPFAM" id="SSF56784">
    <property type="entry name" value="HAD-like"/>
    <property type="match status" value="1"/>
</dbReference>
<reference evidence="4" key="1">
    <citation type="submission" date="2019-07" db="EMBL/GenBank/DDBJ databases">
        <title>Hyphodiscus hymeniophilus genome sequencing and assembly.</title>
        <authorList>
            <person name="Kramer G."/>
            <person name="Nodwell J."/>
        </authorList>
    </citation>
    <scope>NUCLEOTIDE SEQUENCE</scope>
    <source>
        <strain evidence="4">ATCC 34498</strain>
    </source>
</reference>
<keyword evidence="2" id="KW-0378">Hydrolase</keyword>
<keyword evidence="3" id="KW-0486">Methionine biosynthesis</keyword>
<evidence type="ECO:0000313" key="5">
    <source>
        <dbReference type="Proteomes" id="UP000785200"/>
    </source>
</evidence>
<name>A0A9P6VIV1_9HELO</name>
<organism evidence="4 5">
    <name type="scientific">Hyphodiscus hymeniophilus</name>
    <dbReference type="NCBI Taxonomy" id="353542"/>
    <lineage>
        <taxon>Eukaryota</taxon>
        <taxon>Fungi</taxon>
        <taxon>Dikarya</taxon>
        <taxon>Ascomycota</taxon>
        <taxon>Pezizomycotina</taxon>
        <taxon>Leotiomycetes</taxon>
        <taxon>Helotiales</taxon>
        <taxon>Hyphodiscaceae</taxon>
        <taxon>Hyphodiscus</taxon>
    </lineage>
</organism>
<keyword evidence="1" id="KW-0028">Amino-acid biosynthesis</keyword>
<dbReference type="InterPro" id="IPR036412">
    <property type="entry name" value="HAD-like_sf"/>
</dbReference>
<dbReference type="EMBL" id="VNKQ01000010">
    <property type="protein sequence ID" value="KAG0648579.1"/>
    <property type="molecule type" value="Genomic_DNA"/>
</dbReference>
<dbReference type="Proteomes" id="UP000785200">
    <property type="component" value="Unassembled WGS sequence"/>
</dbReference>
<accession>A0A9P6VIV1</accession>